<dbReference type="InterPro" id="IPR000873">
    <property type="entry name" value="AMP-dep_synth/lig_dom"/>
</dbReference>
<dbReference type="SUPFAM" id="SSF51735">
    <property type="entry name" value="NAD(P)-binding Rossmann-fold domains"/>
    <property type="match status" value="1"/>
</dbReference>
<sequence length="1053" mass="116123">MLTRPAGSRLLPQALDDHAASTPQRLYASIAREADLSKGFQDVTCEDMARCVHFMAQWIKNNIGISEKFETLSYIGIPDLRGAVLFLAAVKAGYKTLLPSPRNPPATNISLMQQTACSKVLYAAEVAPVIQQIENADNSITCVAVPSFKEMIESNPEAYPFDKEFEDVKNDPILILHSSGSTGLPKPITMTHATFAVLDNERNLPKTPGRRNRDYSIWDFNGGGRFYTVFPYFHLAGFLSVTVNPIFTEASSPVFGPPQVPPSGTLLKDVFRYQDLRALYLPPSIAEQLILEPGGIEYFKNLDFLCYTGGPFSPVAGEQLSKVTELCPLYGCTEAFQVPQLAPSAEDWAWMEWSPHFKLEMEPSEDEKGTFELILFADKSTEKISALNHNLPGTPVYRTKDLFKQHPQKPGLWQYYGRRDDIIVLSNGEKFNPVPMELLIQSHPSVAGALITGTGRSQAALLIEPKQDLSPEERANLKERLWPLIEKANVLAPGQGRITNSKFLLCSSSKPFVRAGKGTVVRKLTERVYETEIRDLYAKSSQSPTQRLVMLESTLKPVFEVASISRFIRSAIADTFPTIDQLSDEDDLFVHGLDSVQLAEVINRLKTSLEQNPGVGDMSWLNTRVLYNHSTVGSLSKTLFQFLNFGSVPTGEAISPRVERMDAMVKRYTQGLVPAHRPSKTSTGPSSVALIGSTGYLGPWTLASLLDNPDIASIYCLNRSADASERTAAALKKFGIYTEASFAKVKFLECDLSQPHFGLSDASFDVLSSFADVIIYNAWNPNFSSTLPSFEKPFLQGLRNIIDWSATSPKLPHIIFISSIAAIGDYSKLHPSSPIAPETPLQSYDVAMQMGYGESKNVAEHILSAAHKTCGMPVSSLRIGQIGGCMEPGNLGAGWPVQAWLLGVIKTSQALGALPKGVTAVDWMPVDALGNIISRIAGREAAAGGVRVFNLVHPDAKPFSVFIDALKADGRVEDLPEIPLSQWLKKLDEVRGSRDKEQLARYPATRFYNFLKSLGDGKEDMRFVVENVKEVVPEGLGEITKELVGIWLREWEF</sequence>
<keyword evidence="6" id="KW-1185">Reference proteome</keyword>
<dbReference type="Pfam" id="PF07993">
    <property type="entry name" value="NAD_binding_4"/>
    <property type="match status" value="1"/>
</dbReference>
<dbReference type="OrthoDB" id="429813at2759"/>
<dbReference type="Pfam" id="PF00501">
    <property type="entry name" value="AMP-binding"/>
    <property type="match status" value="1"/>
</dbReference>
<dbReference type="InterPro" id="IPR042099">
    <property type="entry name" value="ANL_N_sf"/>
</dbReference>
<dbReference type="InterPro" id="IPR051414">
    <property type="entry name" value="Adenylate-forming_Reductase"/>
</dbReference>
<gene>
    <name evidence="5" type="ORF">GQ43DRAFT_412567</name>
</gene>
<comment type="caution">
    <text evidence="5">The sequence shown here is derived from an EMBL/GenBank/DDBJ whole genome shotgun (WGS) entry which is preliminary data.</text>
</comment>
<reference evidence="5" key="1">
    <citation type="journal article" date="2020" name="Stud. Mycol.">
        <title>101 Dothideomycetes genomes: a test case for predicting lifestyles and emergence of pathogens.</title>
        <authorList>
            <person name="Haridas S."/>
            <person name="Albert R."/>
            <person name="Binder M."/>
            <person name="Bloem J."/>
            <person name="Labutti K."/>
            <person name="Salamov A."/>
            <person name="Andreopoulos B."/>
            <person name="Baker S."/>
            <person name="Barry K."/>
            <person name="Bills G."/>
            <person name="Bluhm B."/>
            <person name="Cannon C."/>
            <person name="Castanera R."/>
            <person name="Culley D."/>
            <person name="Daum C."/>
            <person name="Ezra D."/>
            <person name="Gonzalez J."/>
            <person name="Henrissat B."/>
            <person name="Kuo A."/>
            <person name="Liang C."/>
            <person name="Lipzen A."/>
            <person name="Lutzoni F."/>
            <person name="Magnuson J."/>
            <person name="Mondo S."/>
            <person name="Nolan M."/>
            <person name="Ohm R."/>
            <person name="Pangilinan J."/>
            <person name="Park H.-J."/>
            <person name="Ramirez L."/>
            <person name="Alfaro M."/>
            <person name="Sun H."/>
            <person name="Tritt A."/>
            <person name="Yoshinaga Y."/>
            <person name="Zwiers L.-H."/>
            <person name="Turgeon B."/>
            <person name="Goodwin S."/>
            <person name="Spatafora J."/>
            <person name="Crous P."/>
            <person name="Grigoriev I."/>
        </authorList>
    </citation>
    <scope>NUCLEOTIDE SEQUENCE</scope>
    <source>
        <strain evidence="5">ATCC 74209</strain>
    </source>
</reference>
<dbReference type="InterPro" id="IPR020845">
    <property type="entry name" value="AMP-binding_CS"/>
</dbReference>
<dbReference type="PANTHER" id="PTHR43439:SF2">
    <property type="entry name" value="ENZYME, PUTATIVE (JCVI)-RELATED"/>
    <property type="match status" value="1"/>
</dbReference>
<dbReference type="InterPro" id="IPR036736">
    <property type="entry name" value="ACP-like_sf"/>
</dbReference>
<proteinExistence type="predicted"/>
<organism evidence="5 6">
    <name type="scientific">Delitschia confertaspora ATCC 74209</name>
    <dbReference type="NCBI Taxonomy" id="1513339"/>
    <lineage>
        <taxon>Eukaryota</taxon>
        <taxon>Fungi</taxon>
        <taxon>Dikarya</taxon>
        <taxon>Ascomycota</taxon>
        <taxon>Pezizomycotina</taxon>
        <taxon>Dothideomycetes</taxon>
        <taxon>Pleosporomycetidae</taxon>
        <taxon>Pleosporales</taxon>
        <taxon>Delitschiaceae</taxon>
        <taxon>Delitschia</taxon>
    </lineage>
</organism>
<accession>A0A9P4MUE6</accession>
<name>A0A9P4MUE6_9PLEO</name>
<dbReference type="AlphaFoldDB" id="A0A9P4MUE6"/>
<evidence type="ECO:0000256" key="1">
    <source>
        <dbReference type="ARBA" id="ARBA00022450"/>
    </source>
</evidence>
<dbReference type="Proteomes" id="UP000799536">
    <property type="component" value="Unassembled WGS sequence"/>
</dbReference>
<evidence type="ECO:0000259" key="3">
    <source>
        <dbReference type="Pfam" id="PF00501"/>
    </source>
</evidence>
<keyword evidence="2" id="KW-0597">Phosphoprotein</keyword>
<evidence type="ECO:0000256" key="2">
    <source>
        <dbReference type="ARBA" id="ARBA00022553"/>
    </source>
</evidence>
<protein>
    <submittedName>
        <fullName evidence="5">Acetyl-CoA synthetase-like protein</fullName>
    </submittedName>
</protein>
<dbReference type="Gene3D" id="3.40.50.720">
    <property type="entry name" value="NAD(P)-binding Rossmann-like Domain"/>
    <property type="match status" value="1"/>
</dbReference>
<dbReference type="SUPFAM" id="SSF47336">
    <property type="entry name" value="ACP-like"/>
    <property type="match status" value="1"/>
</dbReference>
<dbReference type="Gene3D" id="3.40.50.12780">
    <property type="entry name" value="N-terminal domain of ligase-like"/>
    <property type="match status" value="1"/>
</dbReference>
<dbReference type="Pfam" id="PF23562">
    <property type="entry name" value="AMP-binding_C_3"/>
    <property type="match status" value="1"/>
</dbReference>
<evidence type="ECO:0000259" key="4">
    <source>
        <dbReference type="Pfam" id="PF07993"/>
    </source>
</evidence>
<dbReference type="PANTHER" id="PTHR43439">
    <property type="entry name" value="PHENYLACETATE-COENZYME A LIGASE"/>
    <property type="match status" value="1"/>
</dbReference>
<feature type="domain" description="AMP-dependent synthetase/ligase" evidence="3">
    <location>
        <begin position="31"/>
        <end position="336"/>
    </location>
</feature>
<dbReference type="InterPro" id="IPR013120">
    <property type="entry name" value="FAR_NAD-bd"/>
</dbReference>
<dbReference type="PROSITE" id="PS00455">
    <property type="entry name" value="AMP_BINDING"/>
    <property type="match status" value="1"/>
</dbReference>
<evidence type="ECO:0000313" key="6">
    <source>
        <dbReference type="Proteomes" id="UP000799536"/>
    </source>
</evidence>
<keyword evidence="1" id="KW-0596">Phosphopantetheine</keyword>
<dbReference type="InterPro" id="IPR036291">
    <property type="entry name" value="NAD(P)-bd_dom_sf"/>
</dbReference>
<dbReference type="EMBL" id="ML993917">
    <property type="protein sequence ID" value="KAF2202987.1"/>
    <property type="molecule type" value="Genomic_DNA"/>
</dbReference>
<dbReference type="SUPFAM" id="SSF56801">
    <property type="entry name" value="Acetyl-CoA synthetase-like"/>
    <property type="match status" value="1"/>
</dbReference>
<evidence type="ECO:0000313" key="5">
    <source>
        <dbReference type="EMBL" id="KAF2202987.1"/>
    </source>
</evidence>
<feature type="domain" description="Thioester reductase (TE)" evidence="4">
    <location>
        <begin position="691"/>
        <end position="932"/>
    </location>
</feature>